<dbReference type="AlphaFoldDB" id="A0A848BA88"/>
<dbReference type="InterPro" id="IPR036388">
    <property type="entry name" value="WH-like_DNA-bd_sf"/>
</dbReference>
<dbReference type="InterPro" id="IPR000524">
    <property type="entry name" value="Tscrpt_reg_HTH_GntR"/>
</dbReference>
<name>A0A848BA88_9FIRM</name>
<gene>
    <name evidence="7" type="ORF">HF878_05065</name>
</gene>
<dbReference type="GO" id="GO:0008483">
    <property type="term" value="F:transaminase activity"/>
    <property type="evidence" value="ECO:0007669"/>
    <property type="project" value="UniProtKB-KW"/>
</dbReference>
<dbReference type="SMART" id="SM00345">
    <property type="entry name" value="HTH_GNTR"/>
    <property type="match status" value="1"/>
</dbReference>
<dbReference type="Gene3D" id="1.10.10.10">
    <property type="entry name" value="Winged helix-like DNA-binding domain superfamily/Winged helix DNA-binding domain"/>
    <property type="match status" value="1"/>
</dbReference>
<dbReference type="Pfam" id="PF00392">
    <property type="entry name" value="GntR"/>
    <property type="match status" value="1"/>
</dbReference>
<keyword evidence="2" id="KW-0663">Pyridoxal phosphate</keyword>
<comment type="similarity">
    <text evidence="1">In the C-terminal section; belongs to the class-I pyridoxal-phosphate-dependent aminotransferase family.</text>
</comment>
<dbReference type="GO" id="GO:0003677">
    <property type="term" value="F:DNA binding"/>
    <property type="evidence" value="ECO:0007669"/>
    <property type="project" value="UniProtKB-KW"/>
</dbReference>
<keyword evidence="7" id="KW-0808">Transferase</keyword>
<dbReference type="PROSITE" id="PS50949">
    <property type="entry name" value="HTH_GNTR"/>
    <property type="match status" value="1"/>
</dbReference>
<dbReference type="PANTHER" id="PTHR46577">
    <property type="entry name" value="HTH-TYPE TRANSCRIPTIONAL REGULATORY PROTEIN GABR"/>
    <property type="match status" value="1"/>
</dbReference>
<dbReference type="SUPFAM" id="SSF46785">
    <property type="entry name" value="Winged helix' DNA-binding domain"/>
    <property type="match status" value="1"/>
</dbReference>
<keyword evidence="5" id="KW-0804">Transcription</keyword>
<accession>A0A848BA88</accession>
<dbReference type="Gene3D" id="3.40.640.10">
    <property type="entry name" value="Type I PLP-dependent aspartate aminotransferase-like (Major domain)"/>
    <property type="match status" value="1"/>
</dbReference>
<dbReference type="PANTHER" id="PTHR46577:SF1">
    <property type="entry name" value="HTH-TYPE TRANSCRIPTIONAL REGULATORY PROTEIN GABR"/>
    <property type="match status" value="1"/>
</dbReference>
<dbReference type="SUPFAM" id="SSF53383">
    <property type="entry name" value="PLP-dependent transferases"/>
    <property type="match status" value="1"/>
</dbReference>
<evidence type="ECO:0000313" key="7">
    <source>
        <dbReference type="EMBL" id="NMD98855.1"/>
    </source>
</evidence>
<dbReference type="GO" id="GO:0003700">
    <property type="term" value="F:DNA-binding transcription factor activity"/>
    <property type="evidence" value="ECO:0007669"/>
    <property type="project" value="InterPro"/>
</dbReference>
<protein>
    <submittedName>
        <fullName evidence="7">PLP-dependent aminotransferase family protein</fullName>
    </submittedName>
</protein>
<feature type="domain" description="HTH gntR-type" evidence="6">
    <location>
        <begin position="12"/>
        <end position="80"/>
    </location>
</feature>
<dbReference type="InterPro" id="IPR015421">
    <property type="entry name" value="PyrdxlP-dep_Trfase_major"/>
</dbReference>
<dbReference type="InterPro" id="IPR004839">
    <property type="entry name" value="Aminotransferase_I/II_large"/>
</dbReference>
<keyword evidence="3" id="KW-0805">Transcription regulation</keyword>
<dbReference type="InterPro" id="IPR015424">
    <property type="entry name" value="PyrdxlP-dep_Trfase"/>
</dbReference>
<keyword evidence="8" id="KW-1185">Reference proteome</keyword>
<reference evidence="7 8" key="1">
    <citation type="submission" date="2020-04" db="EMBL/GenBank/DDBJ databases">
        <authorList>
            <person name="Hitch T.C.A."/>
            <person name="Wylensek D."/>
            <person name="Clavel T."/>
        </authorList>
    </citation>
    <scope>NUCLEOTIDE SEQUENCE [LARGE SCALE GENOMIC DNA]</scope>
    <source>
        <strain evidence="7 8">PG-130-P53-12</strain>
    </source>
</reference>
<sequence length="480" mass="54211">MLTYSFDKLGKMPLYEYLYRCIRKDIEEGRLQVGEKLPSKRALARQLGISTITVEGAYGQLTAEGYCKSLPKRGFYVTEAARVIQKEQAAAARSAPLEKPVAALADTAPPAYFVDFAEGGVNAENFPFTTWTKLLRQVVAEDAAALIERSLGFGVYRLRAAIASHLAHFRGLKVAPDQIVVGAGTEYLYGLLVQFFGREKCFCVENPGYGRIRRIYESCGARCVLAGLDDAGVRPDELCAKEAQILHISPSHHFPTGIIMPVSRRYELLGWAAASSDRYIIEDDYDSEFRLTGRPIPTLMGIDVEGRVIYMNTFSKSLTPTIRISYLVLPQRLVAPFEARLNFYSCTVSNFEQYTLARFIESGAFEKHINRMRTLYRKRRERLLSLLRKSRFAQRMEIIEHGSGLHFLVRFHHAGSDETIAKRLAAQGIHMRSLSSYYTVSDLAAKEKISDLQHLFVLDYSSVGEARMPEAVRRIECLWL</sequence>
<dbReference type="Proteomes" id="UP000543804">
    <property type="component" value="Unassembled WGS sequence"/>
</dbReference>
<evidence type="ECO:0000256" key="2">
    <source>
        <dbReference type="ARBA" id="ARBA00022898"/>
    </source>
</evidence>
<dbReference type="InterPro" id="IPR051446">
    <property type="entry name" value="HTH_trans_reg/aminotransferase"/>
</dbReference>
<keyword evidence="4" id="KW-0238">DNA-binding</keyword>
<dbReference type="EMBL" id="JABAFA010000012">
    <property type="protein sequence ID" value="NMD98855.1"/>
    <property type="molecule type" value="Genomic_DNA"/>
</dbReference>
<evidence type="ECO:0000259" key="6">
    <source>
        <dbReference type="PROSITE" id="PS50949"/>
    </source>
</evidence>
<comment type="caution">
    <text evidence="7">The sequence shown here is derived from an EMBL/GenBank/DDBJ whole genome shotgun (WGS) entry which is preliminary data.</text>
</comment>
<dbReference type="GO" id="GO:0030170">
    <property type="term" value="F:pyridoxal phosphate binding"/>
    <property type="evidence" value="ECO:0007669"/>
    <property type="project" value="InterPro"/>
</dbReference>
<dbReference type="CDD" id="cd00609">
    <property type="entry name" value="AAT_like"/>
    <property type="match status" value="1"/>
</dbReference>
<evidence type="ECO:0000256" key="1">
    <source>
        <dbReference type="ARBA" id="ARBA00005384"/>
    </source>
</evidence>
<evidence type="ECO:0000256" key="5">
    <source>
        <dbReference type="ARBA" id="ARBA00023163"/>
    </source>
</evidence>
<evidence type="ECO:0000256" key="3">
    <source>
        <dbReference type="ARBA" id="ARBA00023015"/>
    </source>
</evidence>
<evidence type="ECO:0000313" key="8">
    <source>
        <dbReference type="Proteomes" id="UP000543804"/>
    </source>
</evidence>
<dbReference type="InterPro" id="IPR036390">
    <property type="entry name" value="WH_DNA-bd_sf"/>
</dbReference>
<dbReference type="Pfam" id="PF00155">
    <property type="entry name" value="Aminotran_1_2"/>
    <property type="match status" value="1"/>
</dbReference>
<evidence type="ECO:0000256" key="4">
    <source>
        <dbReference type="ARBA" id="ARBA00023125"/>
    </source>
</evidence>
<keyword evidence="7" id="KW-0032">Aminotransferase</keyword>
<organism evidence="7 8">
    <name type="scientific">Selenomonas bovis</name>
    <dbReference type="NCBI Taxonomy" id="416586"/>
    <lineage>
        <taxon>Bacteria</taxon>
        <taxon>Bacillati</taxon>
        <taxon>Bacillota</taxon>
        <taxon>Negativicutes</taxon>
        <taxon>Selenomonadales</taxon>
        <taxon>Selenomonadaceae</taxon>
        <taxon>Selenomonas</taxon>
    </lineage>
</organism>
<dbReference type="RefSeq" id="WP_170077396.1">
    <property type="nucleotide sequence ID" value="NZ_JABAFA010000012.1"/>
</dbReference>
<dbReference type="CDD" id="cd07377">
    <property type="entry name" value="WHTH_GntR"/>
    <property type="match status" value="1"/>
</dbReference>
<proteinExistence type="inferred from homology"/>